<dbReference type="Pfam" id="PF00563">
    <property type="entry name" value="EAL"/>
    <property type="match status" value="1"/>
</dbReference>
<dbReference type="EMBL" id="JBEVCJ010000008">
    <property type="protein sequence ID" value="MET1255184.1"/>
    <property type="molecule type" value="Genomic_DNA"/>
</dbReference>
<dbReference type="InterPro" id="IPR000014">
    <property type="entry name" value="PAS"/>
</dbReference>
<dbReference type="Pfam" id="PF13426">
    <property type="entry name" value="PAS_9"/>
    <property type="match status" value="2"/>
</dbReference>
<reference evidence="1 2" key="1">
    <citation type="submission" date="2024-06" db="EMBL/GenBank/DDBJ databases">
        <authorList>
            <person name="Li F."/>
        </authorList>
    </citation>
    <scope>NUCLEOTIDE SEQUENCE [LARGE SCALE GENOMIC DNA]</scope>
    <source>
        <strain evidence="1 2">GXAS 311</strain>
    </source>
</reference>
<dbReference type="SUPFAM" id="SSF141868">
    <property type="entry name" value="EAL domain-like"/>
    <property type="match status" value="1"/>
</dbReference>
<dbReference type="InterPro" id="IPR035965">
    <property type="entry name" value="PAS-like_dom_sf"/>
</dbReference>
<dbReference type="Proteomes" id="UP001548189">
    <property type="component" value="Unassembled WGS sequence"/>
</dbReference>
<dbReference type="InterPro" id="IPR001610">
    <property type="entry name" value="PAC"/>
</dbReference>
<sequence>MRISLKFLLALLLFGFALLATLVSFIISKQQVTDRVTKTITKQLLNDLNLIQSEFERYIIYGQAEGISQSVAAKSSEIDTLLLVVTSPNGKVRASTSPVDIGKYWKQLNYEFNSKQYQRVLEKNTSSVWSSTENQWIDGMVPICQSNFQISLRNQQCGVAIYRKDLTYKTNEVLQGIITQSVYIGIGSIIGAIFILIITHYLITERVIKIKNILIRWIGGERDVQIQLNINDELSDIASLINELVQRFSEEEEALQRSEQLKQAIINSANYSIIATSPEGIITSFNKSAEYLLGFKAEELVNKKNPEAFHDKHEVSRKAEELKHRFGIDVQPGFDVFVAIPSMGEVYEDEWTYVHKNGDKIPVHLSITALFNEQGDIEGYLSIAYDISAKKKNERDLYLAEKVFNNTNEAIMITDENLNIVNINQAYCSITGFSKNYAIGKKANIAYSGKHDKLFYEEMWQKIAHENHWSGEIWNRRKDGEIFPTWLTINTVRGKDNRICNYIGLFKDITQQKLAAEELEKLAYYDQLTQLPNRVLFNERLDRMIIQANRENKRFALMYMDLNRFKYVNDTYGHEIGDELLIQVAQRLTKSVRESDTVARLGGDEFTIILSEQKELINLNDITGIANKLINVINQPFMINNLNLYVGTSIGISIYPNDGTDTSSLCKNADTAMYKAKESAAANYKFFAEYMNKENHSRLELESALRSAMKNNEFSLHYQPIINITNQKILGFEALLRWQHPHLGNISPEHFIPIAEDLGLINELGDWVFCHALEQLREWKTNISQEFYIAINLSAKQLQSNTLVTSLVNTIEEYQINPQNIHIEITETSVISDPEMAVKKLKKLRDIGFKISIDDFGTGQSSLNYLKKFPINTIKIDKTFVKSAESDQVDMAIVKAVLSIAESMDLAVVAEGVETKSQEKLLLGEGCKIGQGYLYSKPLPASQVKQLFNRKLRLVE</sequence>
<name>A0ABV2BTF1_9GAMM</name>
<dbReference type="PROSITE" id="PS50112">
    <property type="entry name" value="PAS"/>
    <property type="match status" value="2"/>
</dbReference>
<dbReference type="PANTHER" id="PTHR44757">
    <property type="entry name" value="DIGUANYLATE CYCLASE DGCP"/>
    <property type="match status" value="1"/>
</dbReference>
<gene>
    <name evidence="1" type="ORF">ABVT43_08610</name>
</gene>
<dbReference type="InterPro" id="IPR052155">
    <property type="entry name" value="Biofilm_reg_signaling"/>
</dbReference>
<proteinExistence type="predicted"/>
<dbReference type="PROSITE" id="PS50113">
    <property type="entry name" value="PAC"/>
    <property type="match status" value="2"/>
</dbReference>
<dbReference type="Gene3D" id="3.30.450.20">
    <property type="entry name" value="PAS domain"/>
    <property type="match status" value="2"/>
</dbReference>
<dbReference type="Gene3D" id="3.30.70.270">
    <property type="match status" value="1"/>
</dbReference>
<dbReference type="PROSITE" id="PS50883">
    <property type="entry name" value="EAL"/>
    <property type="match status" value="1"/>
</dbReference>
<organism evidence="1 2">
    <name type="scientific">Aliikangiella maris</name>
    <dbReference type="NCBI Taxonomy" id="3162458"/>
    <lineage>
        <taxon>Bacteria</taxon>
        <taxon>Pseudomonadati</taxon>
        <taxon>Pseudomonadota</taxon>
        <taxon>Gammaproteobacteria</taxon>
        <taxon>Oceanospirillales</taxon>
        <taxon>Pleioneaceae</taxon>
        <taxon>Aliikangiella</taxon>
    </lineage>
</organism>
<dbReference type="PANTHER" id="PTHR44757:SF2">
    <property type="entry name" value="BIOFILM ARCHITECTURE MAINTENANCE PROTEIN MBAA"/>
    <property type="match status" value="1"/>
</dbReference>
<dbReference type="InterPro" id="IPR043128">
    <property type="entry name" value="Rev_trsase/Diguanyl_cyclase"/>
</dbReference>
<dbReference type="CDD" id="cd00130">
    <property type="entry name" value="PAS"/>
    <property type="match status" value="2"/>
</dbReference>
<dbReference type="InterPro" id="IPR000700">
    <property type="entry name" value="PAS-assoc_C"/>
</dbReference>
<dbReference type="InterPro" id="IPR029787">
    <property type="entry name" value="Nucleotide_cyclase"/>
</dbReference>
<dbReference type="Pfam" id="PF00990">
    <property type="entry name" value="GGDEF"/>
    <property type="match status" value="1"/>
</dbReference>
<dbReference type="InterPro" id="IPR035919">
    <property type="entry name" value="EAL_sf"/>
</dbReference>
<dbReference type="Gene3D" id="3.20.20.450">
    <property type="entry name" value="EAL domain"/>
    <property type="match status" value="1"/>
</dbReference>
<dbReference type="NCBIfam" id="TIGR00254">
    <property type="entry name" value="GGDEF"/>
    <property type="match status" value="1"/>
</dbReference>
<dbReference type="CDD" id="cd01948">
    <property type="entry name" value="EAL"/>
    <property type="match status" value="1"/>
</dbReference>
<accession>A0ABV2BTF1</accession>
<dbReference type="PROSITE" id="PS50887">
    <property type="entry name" value="GGDEF"/>
    <property type="match status" value="1"/>
</dbReference>
<dbReference type="SMART" id="SM00267">
    <property type="entry name" value="GGDEF"/>
    <property type="match status" value="1"/>
</dbReference>
<dbReference type="NCBIfam" id="TIGR00229">
    <property type="entry name" value="sensory_box"/>
    <property type="match status" value="3"/>
</dbReference>
<dbReference type="SMART" id="SM00086">
    <property type="entry name" value="PAC"/>
    <property type="match status" value="2"/>
</dbReference>
<dbReference type="SMART" id="SM00091">
    <property type="entry name" value="PAS"/>
    <property type="match status" value="2"/>
</dbReference>
<dbReference type="SUPFAM" id="SSF55785">
    <property type="entry name" value="PYP-like sensor domain (PAS domain)"/>
    <property type="match status" value="2"/>
</dbReference>
<evidence type="ECO:0000313" key="2">
    <source>
        <dbReference type="Proteomes" id="UP001548189"/>
    </source>
</evidence>
<dbReference type="InterPro" id="IPR001633">
    <property type="entry name" value="EAL_dom"/>
</dbReference>
<keyword evidence="2" id="KW-1185">Reference proteome</keyword>
<dbReference type="SMART" id="SM00052">
    <property type="entry name" value="EAL"/>
    <property type="match status" value="1"/>
</dbReference>
<dbReference type="CDD" id="cd01949">
    <property type="entry name" value="GGDEF"/>
    <property type="match status" value="1"/>
</dbReference>
<dbReference type="SUPFAM" id="SSF55073">
    <property type="entry name" value="Nucleotide cyclase"/>
    <property type="match status" value="1"/>
</dbReference>
<protein>
    <submittedName>
        <fullName evidence="1">EAL domain-containing protein</fullName>
    </submittedName>
</protein>
<comment type="caution">
    <text evidence="1">The sequence shown here is derived from an EMBL/GenBank/DDBJ whole genome shotgun (WGS) entry which is preliminary data.</text>
</comment>
<dbReference type="InterPro" id="IPR000160">
    <property type="entry name" value="GGDEF_dom"/>
</dbReference>
<evidence type="ECO:0000313" key="1">
    <source>
        <dbReference type="EMBL" id="MET1255184.1"/>
    </source>
</evidence>